<protein>
    <recommendedName>
        <fullName evidence="3">LysM domain-containing protein</fullName>
    </recommendedName>
</protein>
<keyword evidence="2" id="KW-0472">Membrane</keyword>
<evidence type="ECO:0000256" key="1">
    <source>
        <dbReference type="SAM" id="MobiDB-lite"/>
    </source>
</evidence>
<dbReference type="Gene3D" id="3.10.350.10">
    <property type="entry name" value="LysM domain"/>
    <property type="match status" value="1"/>
</dbReference>
<evidence type="ECO:0000313" key="5">
    <source>
        <dbReference type="Proteomes" id="UP001174209"/>
    </source>
</evidence>
<feature type="transmembrane region" description="Helical" evidence="2">
    <location>
        <begin position="44"/>
        <end position="66"/>
    </location>
</feature>
<dbReference type="CDD" id="cd00118">
    <property type="entry name" value="LysM"/>
    <property type="match status" value="1"/>
</dbReference>
<feature type="region of interest" description="Disordered" evidence="1">
    <location>
        <begin position="116"/>
        <end position="218"/>
    </location>
</feature>
<organism evidence="4 5">
    <name type="scientific">Arthrobacter burdickii</name>
    <dbReference type="NCBI Taxonomy" id="3035920"/>
    <lineage>
        <taxon>Bacteria</taxon>
        <taxon>Bacillati</taxon>
        <taxon>Actinomycetota</taxon>
        <taxon>Actinomycetes</taxon>
        <taxon>Micrococcales</taxon>
        <taxon>Micrococcaceae</taxon>
        <taxon>Arthrobacter</taxon>
    </lineage>
</organism>
<dbReference type="PROSITE" id="PS51782">
    <property type="entry name" value="LYSM"/>
    <property type="match status" value="1"/>
</dbReference>
<accession>A0ABT8K0S9</accession>
<reference evidence="4" key="1">
    <citation type="submission" date="2023-06" db="EMBL/GenBank/DDBJ databases">
        <title>MT1 and MT2 Draft Genomes of Novel Species.</title>
        <authorList>
            <person name="Venkateswaran K."/>
        </authorList>
    </citation>
    <scope>NUCLEOTIDE SEQUENCE</scope>
    <source>
        <strain evidence="4">IIF3SC-B10</strain>
    </source>
</reference>
<evidence type="ECO:0000256" key="2">
    <source>
        <dbReference type="SAM" id="Phobius"/>
    </source>
</evidence>
<keyword evidence="2" id="KW-0812">Transmembrane</keyword>
<dbReference type="Proteomes" id="UP001174209">
    <property type="component" value="Unassembled WGS sequence"/>
</dbReference>
<keyword evidence="2" id="KW-1133">Transmembrane helix</keyword>
<comment type="caution">
    <text evidence="4">The sequence shown here is derived from an EMBL/GenBank/DDBJ whole genome shotgun (WGS) entry which is preliminary data.</text>
</comment>
<keyword evidence="5" id="KW-1185">Reference proteome</keyword>
<proteinExistence type="predicted"/>
<evidence type="ECO:0000313" key="4">
    <source>
        <dbReference type="EMBL" id="MDN4611035.1"/>
    </source>
</evidence>
<feature type="compositionally biased region" description="Low complexity" evidence="1">
    <location>
        <begin position="186"/>
        <end position="197"/>
    </location>
</feature>
<gene>
    <name evidence="4" type="ORF">P5G52_09140</name>
</gene>
<dbReference type="InterPro" id="IPR018392">
    <property type="entry name" value="LysM"/>
</dbReference>
<dbReference type="InterPro" id="IPR036779">
    <property type="entry name" value="LysM_dom_sf"/>
</dbReference>
<evidence type="ECO:0000259" key="3">
    <source>
        <dbReference type="PROSITE" id="PS51782"/>
    </source>
</evidence>
<name>A0ABT8K0S9_9MICC</name>
<feature type="domain" description="LysM" evidence="3">
    <location>
        <begin position="231"/>
        <end position="288"/>
    </location>
</feature>
<feature type="compositionally biased region" description="Low complexity" evidence="1">
    <location>
        <begin position="131"/>
        <end position="147"/>
    </location>
</feature>
<dbReference type="EMBL" id="JAROCG010000001">
    <property type="protein sequence ID" value="MDN4611035.1"/>
    <property type="molecule type" value="Genomic_DNA"/>
</dbReference>
<feature type="compositionally biased region" description="Pro residues" evidence="1">
    <location>
        <begin position="198"/>
        <end position="213"/>
    </location>
</feature>
<sequence>MKTSDAVQAGVILACGVVSAAAGAVLSRSGQAPGQGLEDVLGVALSLLGVLIVGLWLLALAVAVIAEILERRGLATAAAFARQCAPAFMRRLAAALLGVQLLAVPAVAQAAPGCPDAGPGSGVTGSSVLPAQSAAGAGTGADASGRAESPYWSPLAGSTHGDGEDGEQGPPAPPVPRAYSSPTVETSPASTVSEPAPASEPAPVSPAWEPAPMPLEGGLLVRPDTRRTATTEVVVAPGDSLWSIAARRLGPLATAADIAEAWPAWFDANRPIIGDDPSLLLPGQVLQAPSP</sequence>
<dbReference type="RefSeq" id="WP_301226687.1">
    <property type="nucleotide sequence ID" value="NZ_JAROCG010000001.1"/>
</dbReference>